<keyword evidence="18" id="KW-1185">Reference proteome</keyword>
<name>A0ABQ4A2M7_9ACTN</name>
<dbReference type="RefSeq" id="WP_203842063.1">
    <property type="nucleotide sequence ID" value="NZ_BAAATV010000015.1"/>
</dbReference>
<dbReference type="InterPro" id="IPR003439">
    <property type="entry name" value="ABC_transporter-like_ATP-bd"/>
</dbReference>
<evidence type="ECO:0000256" key="8">
    <source>
        <dbReference type="ARBA" id="ARBA00022967"/>
    </source>
</evidence>
<protein>
    <recommendedName>
        <fullName evidence="14">Nickel import system ATP-binding protein NikD</fullName>
        <ecNumber evidence="13">7.2.2.11</ecNumber>
    </recommendedName>
</protein>
<keyword evidence="9" id="KW-0406">Ion transport</keyword>
<comment type="caution">
    <text evidence="17">The sequence shown here is derived from an EMBL/GenBank/DDBJ whole genome shotgun (WGS) entry which is preliminary data.</text>
</comment>
<evidence type="ECO:0000256" key="1">
    <source>
        <dbReference type="ARBA" id="ARBA00004202"/>
    </source>
</evidence>
<keyword evidence="4" id="KW-1003">Cell membrane</keyword>
<sequence length="519" mass="54992">MSDAVARIEKLVVQFDRSGTPFRALKGVSLDIAPGEIVALVGESGSGKTVLGNCLLGLVPGGHRTRITGRVEVGGTDMVGGPEKDKRRVRRNELGAVFQDPLTSLDPTMRVGKQVRERGATAQRALDALTECGVPEPGQRIRYWPHQLSGGLRQRVSIAGAITAADPGGVPSLIVADEPTTALDVRVQDQIIKLFARLRDDHGCSILLITHDLGVAAQIADRIVVMSEGEIREHGPTARVLREPQHAYTKKLLESRLDIAGPLPPASVVEAGEPVLTLSEVVKDFPAPHKRGEKRRVLHGVDVRLEAGESLVLVGESGCGKSTLLRIAAGLETPTGGRADVPPAAGRPQLIFQDARSSLTPWLSINSQLSERLAAAGVPRKDRPARVAELLGQVGLDARMAASRPRQLSGGQCQRAAIARALASSPGILLCDEPVSALDATLAAQVVDLLDDLRRSTGVSLLLVTHDLAVAKRIATRIAVMTDGRIVEEGPVEQIFASPAHPYTKQLLEASPSLAAVAS</sequence>
<dbReference type="PANTHER" id="PTHR43297:SF13">
    <property type="entry name" value="NICKEL ABC TRANSPORTER, ATP-BINDING PROTEIN"/>
    <property type="match status" value="1"/>
</dbReference>
<evidence type="ECO:0000256" key="15">
    <source>
        <dbReference type="ARBA" id="ARBA00048610"/>
    </source>
</evidence>
<keyword evidence="11" id="KW-0472">Membrane</keyword>
<dbReference type="InterPro" id="IPR003593">
    <property type="entry name" value="AAA+_ATPase"/>
</dbReference>
<organism evidence="17 18">
    <name type="scientific">Winogradskya humida</name>
    <dbReference type="NCBI Taxonomy" id="113566"/>
    <lineage>
        <taxon>Bacteria</taxon>
        <taxon>Bacillati</taxon>
        <taxon>Actinomycetota</taxon>
        <taxon>Actinomycetes</taxon>
        <taxon>Micromonosporales</taxon>
        <taxon>Micromonosporaceae</taxon>
        <taxon>Winogradskya</taxon>
    </lineage>
</organism>
<evidence type="ECO:0000256" key="4">
    <source>
        <dbReference type="ARBA" id="ARBA00022475"/>
    </source>
</evidence>
<reference evidence="17 18" key="1">
    <citation type="submission" date="2021-01" db="EMBL/GenBank/DDBJ databases">
        <title>Whole genome shotgun sequence of Actinoplanes humidus NBRC 14915.</title>
        <authorList>
            <person name="Komaki H."/>
            <person name="Tamura T."/>
        </authorList>
    </citation>
    <scope>NUCLEOTIDE SEQUENCE [LARGE SCALE GENOMIC DNA]</scope>
    <source>
        <strain evidence="17 18">NBRC 14915</strain>
    </source>
</reference>
<evidence type="ECO:0000256" key="13">
    <source>
        <dbReference type="ARBA" id="ARBA00039098"/>
    </source>
</evidence>
<evidence type="ECO:0000256" key="5">
    <source>
        <dbReference type="ARBA" id="ARBA00022596"/>
    </source>
</evidence>
<evidence type="ECO:0000256" key="12">
    <source>
        <dbReference type="ARBA" id="ARBA00038669"/>
    </source>
</evidence>
<evidence type="ECO:0000259" key="16">
    <source>
        <dbReference type="PROSITE" id="PS50893"/>
    </source>
</evidence>
<dbReference type="EC" id="7.2.2.11" evidence="13"/>
<comment type="subunit">
    <text evidence="12">The complex is composed of two ATP-binding proteins (NikD and NikE), two transmembrane proteins (NikB and NikC) and a solute-binding protein (NikA).</text>
</comment>
<dbReference type="PANTHER" id="PTHR43297">
    <property type="entry name" value="OLIGOPEPTIDE TRANSPORT ATP-BINDING PROTEIN APPD"/>
    <property type="match status" value="1"/>
</dbReference>
<evidence type="ECO:0000256" key="3">
    <source>
        <dbReference type="ARBA" id="ARBA00022448"/>
    </source>
</evidence>
<dbReference type="PROSITE" id="PS50893">
    <property type="entry name" value="ABC_TRANSPORTER_2"/>
    <property type="match status" value="2"/>
</dbReference>
<dbReference type="Proteomes" id="UP000603200">
    <property type="component" value="Unassembled WGS sequence"/>
</dbReference>
<comment type="subcellular location">
    <subcellularLocation>
        <location evidence="1">Cell membrane</location>
        <topology evidence="1">Peripheral membrane protein</topology>
    </subcellularLocation>
</comment>
<accession>A0ABQ4A2M7</accession>
<keyword evidence="8" id="KW-1278">Translocase</keyword>
<dbReference type="EMBL" id="BOMN01000115">
    <property type="protein sequence ID" value="GIE25092.1"/>
    <property type="molecule type" value="Genomic_DNA"/>
</dbReference>
<comment type="catalytic activity">
    <reaction evidence="15">
        <text>Ni(2+)(out) + ATP + H2O = Ni(2+)(in) + ADP + phosphate + H(+)</text>
        <dbReference type="Rhea" id="RHEA:15557"/>
        <dbReference type="ChEBI" id="CHEBI:15377"/>
        <dbReference type="ChEBI" id="CHEBI:15378"/>
        <dbReference type="ChEBI" id="CHEBI:30616"/>
        <dbReference type="ChEBI" id="CHEBI:43474"/>
        <dbReference type="ChEBI" id="CHEBI:49786"/>
        <dbReference type="ChEBI" id="CHEBI:456216"/>
        <dbReference type="EC" id="7.2.2.11"/>
    </reaction>
    <physiologicalReaction direction="left-to-right" evidence="15">
        <dbReference type="Rhea" id="RHEA:15558"/>
    </physiologicalReaction>
</comment>
<evidence type="ECO:0000256" key="2">
    <source>
        <dbReference type="ARBA" id="ARBA00005417"/>
    </source>
</evidence>
<dbReference type="InterPro" id="IPR017871">
    <property type="entry name" value="ABC_transporter-like_CS"/>
</dbReference>
<dbReference type="SMART" id="SM00382">
    <property type="entry name" value="AAA"/>
    <property type="match status" value="2"/>
</dbReference>
<evidence type="ECO:0000256" key="11">
    <source>
        <dbReference type="ARBA" id="ARBA00023136"/>
    </source>
</evidence>
<dbReference type="CDD" id="cd03257">
    <property type="entry name" value="ABC_NikE_OppD_transporters"/>
    <property type="match status" value="2"/>
</dbReference>
<dbReference type="PROSITE" id="PS00211">
    <property type="entry name" value="ABC_TRANSPORTER_1"/>
    <property type="match status" value="1"/>
</dbReference>
<dbReference type="GO" id="GO:0005524">
    <property type="term" value="F:ATP binding"/>
    <property type="evidence" value="ECO:0007669"/>
    <property type="project" value="UniProtKB-KW"/>
</dbReference>
<feature type="domain" description="ABC transporter" evidence="16">
    <location>
        <begin position="276"/>
        <end position="508"/>
    </location>
</feature>
<keyword evidence="6" id="KW-0547">Nucleotide-binding</keyword>
<proteinExistence type="inferred from homology"/>
<dbReference type="InterPro" id="IPR013563">
    <property type="entry name" value="Oligopep_ABC_C"/>
</dbReference>
<keyword evidence="3" id="KW-0813">Transport</keyword>
<evidence type="ECO:0000256" key="10">
    <source>
        <dbReference type="ARBA" id="ARBA00023112"/>
    </source>
</evidence>
<evidence type="ECO:0000256" key="9">
    <source>
        <dbReference type="ARBA" id="ARBA00023065"/>
    </source>
</evidence>
<keyword evidence="10" id="KW-0921">Nickel transport</keyword>
<comment type="similarity">
    <text evidence="2">Belongs to the ABC transporter superfamily.</text>
</comment>
<dbReference type="Pfam" id="PF08352">
    <property type="entry name" value="oligo_HPY"/>
    <property type="match status" value="2"/>
</dbReference>
<evidence type="ECO:0000256" key="7">
    <source>
        <dbReference type="ARBA" id="ARBA00022840"/>
    </source>
</evidence>
<evidence type="ECO:0000313" key="17">
    <source>
        <dbReference type="EMBL" id="GIE25092.1"/>
    </source>
</evidence>
<gene>
    <name evidence="17" type="ORF">Ahu01nite_081940</name>
</gene>
<evidence type="ECO:0000313" key="18">
    <source>
        <dbReference type="Proteomes" id="UP000603200"/>
    </source>
</evidence>
<dbReference type="InterPro" id="IPR050388">
    <property type="entry name" value="ABC_Ni/Peptide_Import"/>
</dbReference>
<dbReference type="InterPro" id="IPR027417">
    <property type="entry name" value="P-loop_NTPase"/>
</dbReference>
<dbReference type="Pfam" id="PF00005">
    <property type="entry name" value="ABC_tran"/>
    <property type="match status" value="2"/>
</dbReference>
<feature type="domain" description="ABC transporter" evidence="16">
    <location>
        <begin position="6"/>
        <end position="253"/>
    </location>
</feature>
<dbReference type="SUPFAM" id="SSF52540">
    <property type="entry name" value="P-loop containing nucleoside triphosphate hydrolases"/>
    <property type="match status" value="2"/>
</dbReference>
<evidence type="ECO:0000256" key="6">
    <source>
        <dbReference type="ARBA" id="ARBA00022741"/>
    </source>
</evidence>
<keyword evidence="7 17" id="KW-0067">ATP-binding</keyword>
<keyword evidence="5" id="KW-0533">Nickel</keyword>
<evidence type="ECO:0000256" key="14">
    <source>
        <dbReference type="ARBA" id="ARBA00044143"/>
    </source>
</evidence>
<dbReference type="Gene3D" id="3.40.50.300">
    <property type="entry name" value="P-loop containing nucleotide triphosphate hydrolases"/>
    <property type="match status" value="2"/>
</dbReference>